<evidence type="ECO:0000313" key="4">
    <source>
        <dbReference type="Proteomes" id="UP000274097"/>
    </source>
</evidence>
<keyword evidence="1" id="KW-0175">Coiled coil</keyword>
<proteinExistence type="predicted"/>
<protein>
    <submittedName>
        <fullName evidence="2">Uncharacterized protein</fullName>
    </submittedName>
</protein>
<evidence type="ECO:0000313" key="2">
    <source>
        <dbReference type="EMBL" id="RKK03298.1"/>
    </source>
</evidence>
<dbReference type="EMBL" id="RAQU01000093">
    <property type="protein sequence ID" value="RKK03298.1"/>
    <property type="molecule type" value="Genomic_DNA"/>
</dbReference>
<gene>
    <name evidence="2" type="ORF">D6Z83_15170</name>
    <name evidence="3" type="ORF">EBE87_25870</name>
</gene>
<sequence length="118" mass="13189">MKDNPALTDALYALNARTQQAARLATQMQELSAEEQRIVERAEHLMAEGKAGRFVSRAEVKRMKVRMTEIQGRKQILANEAERLEAKLEAGTQHLDKMVGSVLAKRAERQAAARKAGF</sequence>
<evidence type="ECO:0000313" key="5">
    <source>
        <dbReference type="Proteomes" id="UP000278036"/>
    </source>
</evidence>
<dbReference type="InParanoid" id="A0A3A9JRJ5"/>
<keyword evidence="4" id="KW-1185">Reference proteome</keyword>
<dbReference type="RefSeq" id="WP_120639130.1">
    <property type="nucleotide sequence ID" value="NZ_RAQU01000093.1"/>
</dbReference>
<name>A0A3A9JRJ5_9PROT</name>
<reference evidence="2 5" key="1">
    <citation type="submission" date="2018-09" db="EMBL/GenBank/DDBJ databases">
        <title>Roseomonas sp. nov., isolated from feces of Tibetan antelopes in the Qinghai-Tibet plateau, China.</title>
        <authorList>
            <person name="Tian Z."/>
        </authorList>
    </citation>
    <scope>NUCLEOTIDE SEQUENCE [LARGE SCALE GENOMIC DNA]</scope>
    <source>
        <strain evidence="3 4">Z23</strain>
        <strain evidence="2 5">Z24</strain>
    </source>
</reference>
<dbReference type="EMBL" id="RFLX01000058">
    <property type="protein sequence ID" value="RMI15407.1"/>
    <property type="molecule type" value="Genomic_DNA"/>
</dbReference>
<evidence type="ECO:0000256" key="1">
    <source>
        <dbReference type="SAM" id="Coils"/>
    </source>
</evidence>
<dbReference type="AlphaFoldDB" id="A0A3A9JRJ5"/>
<organism evidence="2 5">
    <name type="scientific">Teichococcus wenyumeiae</name>
    <dbReference type="NCBI Taxonomy" id="2478470"/>
    <lineage>
        <taxon>Bacteria</taxon>
        <taxon>Pseudomonadati</taxon>
        <taxon>Pseudomonadota</taxon>
        <taxon>Alphaproteobacteria</taxon>
        <taxon>Acetobacterales</taxon>
        <taxon>Roseomonadaceae</taxon>
        <taxon>Roseomonas</taxon>
    </lineage>
</organism>
<feature type="coiled-coil region" evidence="1">
    <location>
        <begin position="14"/>
        <end position="94"/>
    </location>
</feature>
<evidence type="ECO:0000313" key="3">
    <source>
        <dbReference type="EMBL" id="RMI15407.1"/>
    </source>
</evidence>
<comment type="caution">
    <text evidence="2">The sequence shown here is derived from an EMBL/GenBank/DDBJ whole genome shotgun (WGS) entry which is preliminary data.</text>
</comment>
<dbReference type="Proteomes" id="UP000274097">
    <property type="component" value="Unassembled WGS sequence"/>
</dbReference>
<accession>A0A3A9JRJ5</accession>
<dbReference type="Proteomes" id="UP000278036">
    <property type="component" value="Unassembled WGS sequence"/>
</dbReference>